<name>A0A1S8YPM8_9GAMM</name>
<dbReference type="InterPro" id="IPR028958">
    <property type="entry name" value="Imm42"/>
</dbReference>
<evidence type="ECO:0000313" key="2">
    <source>
        <dbReference type="Proteomes" id="UP000190667"/>
    </source>
</evidence>
<dbReference type="EMBL" id="MRUL01000003">
    <property type="protein sequence ID" value="OON40812.1"/>
    <property type="molecule type" value="Genomic_DNA"/>
</dbReference>
<dbReference type="AlphaFoldDB" id="A0A1S8YPM8"/>
<dbReference type="Pfam" id="PF15593">
    <property type="entry name" value="Imm42"/>
    <property type="match status" value="1"/>
</dbReference>
<dbReference type="OrthoDB" id="9011866at2"/>
<dbReference type="Proteomes" id="UP000190667">
    <property type="component" value="Unassembled WGS sequence"/>
</dbReference>
<protein>
    <submittedName>
        <fullName evidence="1">Uncharacterized protein</fullName>
    </submittedName>
</protein>
<keyword evidence="2" id="KW-1185">Reference proteome</keyword>
<evidence type="ECO:0000313" key="1">
    <source>
        <dbReference type="EMBL" id="OON40812.1"/>
    </source>
</evidence>
<dbReference type="RefSeq" id="WP_078001948.1">
    <property type="nucleotide sequence ID" value="NZ_MRUL01000003.1"/>
</dbReference>
<accession>A0A1S8YPM8</accession>
<organism evidence="1 2">
    <name type="scientific">Izhakiella australiensis</name>
    <dbReference type="NCBI Taxonomy" id="1926881"/>
    <lineage>
        <taxon>Bacteria</taxon>
        <taxon>Pseudomonadati</taxon>
        <taxon>Pseudomonadota</taxon>
        <taxon>Gammaproteobacteria</taxon>
        <taxon>Enterobacterales</taxon>
        <taxon>Erwiniaceae</taxon>
        <taxon>Izhakiella</taxon>
    </lineage>
</organism>
<comment type="caution">
    <text evidence="1">The sequence shown here is derived from an EMBL/GenBank/DDBJ whole genome shotgun (WGS) entry which is preliminary data.</text>
</comment>
<reference evidence="1 2" key="1">
    <citation type="submission" date="2016-12" db="EMBL/GenBank/DDBJ databases">
        <title>Izhakiella australiana sp. nov. of genus Izhakiella isolated from Australian desert.</title>
        <authorList>
            <person name="Ji M."/>
        </authorList>
    </citation>
    <scope>NUCLEOTIDE SEQUENCE [LARGE SCALE GENOMIC DNA]</scope>
    <source>
        <strain evidence="1 2">D4N98</strain>
    </source>
</reference>
<proteinExistence type="predicted"/>
<dbReference type="STRING" id="1926881.BTJ39_06985"/>
<sequence>MGFFYSIKHIPQWRNFSKTGLFSFIVNANAYPDGIRLSTLFSERYDIVDNNCVLFSHSANIEMFNLPTADVFDVLCRLAHPQATEENAYPEQIFDYGITTPNVS</sequence>
<gene>
    <name evidence="1" type="ORF">BTJ39_06985</name>
</gene>